<evidence type="ECO:0000313" key="14">
    <source>
        <dbReference type="Proteomes" id="UP000324705"/>
    </source>
</evidence>
<proteinExistence type="predicted"/>
<sequence length="733" mass="82140">MDDHDNTSFPLSDFGLGDMEYSLYPSSTDHTTMPPPEQHAYTMPPPEQPAYTDHHTLEPHTDPSAEADGHTNSSSGTGSSTTVGVKQRGRRRTSAVWESFDEEISVVDGVRRVVARCKRCKKEYTGEAKGGTGHLKRHVESHAKADGKSASGSAAVQTQLSFNPDGTVRNFTYDANVQREGLCRLIASNDLPLGFGESDGFVEYIQTCHNPNYRPVSRQTTSRDIKKLYKTDKEKIKEEFSTCTFSVSLTSDIWTGRAKQDYISVVTHYVNEHWHLQKRVIGFELIDVAHSGPNIAEAILKVVNDFNLADKVFSITLDNASANTSAMNTLTPIFSIYDASFLMHQRCACHIINLIAKSALHLCEPHVEVIRIAISYFSHSTQRITNYKRYCLAIGCVPHKYNSDMPVRWNSTYLMLKAVIRDRVQLNGFINANYGVEPLISEETWHVITALTAFLELFYDATVTLSGVYYPTSPLMVHTLLDIASHLKAYEGDALLLNVVADMKTKYLKYWQQIPLLYAFAFILDPRAKLEGYRSALNVLSASLSLDYTDDFNKAREKLFEVFAKYEEKYAGVRMQRPPPAPTAGKKRGAWSKIFGSSSSSTAGSSSTSTSVLQGGGELAKYLNSDKVMYDLDSEEDFNLLQWWQEHKLTFPVLSILARDVLSVPVSTVSESAFSLAGRIIEERRTSLAPDMVRTLMSVKDGELSRRRAQHTAENTELLAMFEEMNFEEDPED</sequence>
<keyword evidence="4 10" id="KW-0863">Zinc-finger</keyword>
<comment type="subcellular location">
    <subcellularLocation>
        <location evidence="1">Nucleus</location>
    </subcellularLocation>
</comment>
<dbReference type="GO" id="GO:0046983">
    <property type="term" value="F:protein dimerization activity"/>
    <property type="evidence" value="ECO:0007669"/>
    <property type="project" value="InterPro"/>
</dbReference>
<gene>
    <name evidence="13" type="ORF">TRITD_6Bv1G129110</name>
</gene>
<evidence type="ECO:0000256" key="1">
    <source>
        <dbReference type="ARBA" id="ARBA00004123"/>
    </source>
</evidence>
<evidence type="ECO:0000256" key="2">
    <source>
        <dbReference type="ARBA" id="ARBA00011738"/>
    </source>
</evidence>
<feature type="compositionally biased region" description="Low complexity" evidence="11">
    <location>
        <begin position="73"/>
        <end position="85"/>
    </location>
</feature>
<feature type="compositionally biased region" description="Basic and acidic residues" evidence="11">
    <location>
        <begin position="52"/>
        <end position="69"/>
    </location>
</feature>
<dbReference type="PANTHER" id="PTHR46481:SF10">
    <property type="entry name" value="ZINC FINGER BED DOMAIN-CONTAINING PROTEIN 39"/>
    <property type="match status" value="1"/>
</dbReference>
<dbReference type="EMBL" id="LT934122">
    <property type="protein sequence ID" value="VAI58326.1"/>
    <property type="molecule type" value="Genomic_DNA"/>
</dbReference>
<dbReference type="InterPro" id="IPR008906">
    <property type="entry name" value="HATC_C_dom"/>
</dbReference>
<feature type="domain" description="BED-type" evidence="12">
    <location>
        <begin position="91"/>
        <end position="149"/>
    </location>
</feature>
<dbReference type="Pfam" id="PF14372">
    <property type="entry name" value="hAT-like_RNase-H"/>
    <property type="match status" value="1"/>
</dbReference>
<dbReference type="PANTHER" id="PTHR46481">
    <property type="entry name" value="ZINC FINGER BED DOMAIN-CONTAINING PROTEIN 4"/>
    <property type="match status" value="1"/>
</dbReference>
<evidence type="ECO:0000256" key="11">
    <source>
        <dbReference type="SAM" id="MobiDB-lite"/>
    </source>
</evidence>
<comment type="subunit">
    <text evidence="2">Homodimer.</text>
</comment>
<feature type="region of interest" description="Disordered" evidence="11">
    <location>
        <begin position="1"/>
        <end position="93"/>
    </location>
</feature>
<evidence type="ECO:0000256" key="3">
    <source>
        <dbReference type="ARBA" id="ARBA00022723"/>
    </source>
</evidence>
<keyword evidence="14" id="KW-1185">Reference proteome</keyword>
<evidence type="ECO:0000256" key="5">
    <source>
        <dbReference type="ARBA" id="ARBA00022833"/>
    </source>
</evidence>
<accession>A0A9R1BBB0</accession>
<keyword evidence="3" id="KW-0479">Metal-binding</keyword>
<evidence type="ECO:0000256" key="6">
    <source>
        <dbReference type="ARBA" id="ARBA00023015"/>
    </source>
</evidence>
<organism evidence="13 14">
    <name type="scientific">Triticum turgidum subsp. durum</name>
    <name type="common">Durum wheat</name>
    <name type="synonym">Triticum durum</name>
    <dbReference type="NCBI Taxonomy" id="4567"/>
    <lineage>
        <taxon>Eukaryota</taxon>
        <taxon>Viridiplantae</taxon>
        <taxon>Streptophyta</taxon>
        <taxon>Embryophyta</taxon>
        <taxon>Tracheophyta</taxon>
        <taxon>Spermatophyta</taxon>
        <taxon>Magnoliopsida</taxon>
        <taxon>Liliopsida</taxon>
        <taxon>Poales</taxon>
        <taxon>Poaceae</taxon>
        <taxon>BOP clade</taxon>
        <taxon>Pooideae</taxon>
        <taxon>Triticodae</taxon>
        <taxon>Triticeae</taxon>
        <taxon>Triticinae</taxon>
        <taxon>Triticum</taxon>
    </lineage>
</organism>
<keyword evidence="5" id="KW-0862">Zinc</keyword>
<keyword evidence="6" id="KW-0805">Transcription regulation</keyword>
<evidence type="ECO:0000256" key="8">
    <source>
        <dbReference type="ARBA" id="ARBA00023163"/>
    </source>
</evidence>
<dbReference type="OMA" id="KLINDCP"/>
<evidence type="ECO:0000259" key="12">
    <source>
        <dbReference type="PROSITE" id="PS50808"/>
    </source>
</evidence>
<dbReference type="GO" id="GO:0003677">
    <property type="term" value="F:DNA binding"/>
    <property type="evidence" value="ECO:0007669"/>
    <property type="project" value="UniProtKB-KW"/>
</dbReference>
<dbReference type="SUPFAM" id="SSF53098">
    <property type="entry name" value="Ribonuclease H-like"/>
    <property type="match status" value="1"/>
</dbReference>
<keyword evidence="7" id="KW-0238">DNA-binding</keyword>
<keyword evidence="8" id="KW-0804">Transcription</keyword>
<evidence type="ECO:0000256" key="7">
    <source>
        <dbReference type="ARBA" id="ARBA00023125"/>
    </source>
</evidence>
<dbReference type="InterPro" id="IPR025525">
    <property type="entry name" value="hAT-like_transposase_RNase-H"/>
</dbReference>
<dbReference type="Proteomes" id="UP000324705">
    <property type="component" value="Chromosome 6B"/>
</dbReference>
<dbReference type="InterPro" id="IPR012337">
    <property type="entry name" value="RNaseH-like_sf"/>
</dbReference>
<evidence type="ECO:0000256" key="9">
    <source>
        <dbReference type="ARBA" id="ARBA00023242"/>
    </source>
</evidence>
<dbReference type="InterPro" id="IPR052035">
    <property type="entry name" value="ZnF_BED_domain_contain"/>
</dbReference>
<dbReference type="Gramene" id="TRITD6Bv1G129110.1">
    <property type="protein sequence ID" value="TRITD6Bv1G129110.1"/>
    <property type="gene ID" value="TRITD6Bv1G129110"/>
</dbReference>
<keyword evidence="9" id="KW-0539">Nucleus</keyword>
<dbReference type="AlphaFoldDB" id="A0A9R1BBB0"/>
<feature type="compositionally biased region" description="Pro residues" evidence="11">
    <location>
        <begin position="33"/>
        <end position="48"/>
    </location>
</feature>
<dbReference type="Pfam" id="PF05699">
    <property type="entry name" value="Dimer_Tnp_hAT"/>
    <property type="match status" value="1"/>
</dbReference>
<dbReference type="PROSITE" id="PS50808">
    <property type="entry name" value="ZF_BED"/>
    <property type="match status" value="1"/>
</dbReference>
<evidence type="ECO:0000256" key="10">
    <source>
        <dbReference type="PROSITE-ProRule" id="PRU00027"/>
    </source>
</evidence>
<dbReference type="GO" id="GO:0008270">
    <property type="term" value="F:zinc ion binding"/>
    <property type="evidence" value="ECO:0007669"/>
    <property type="project" value="UniProtKB-KW"/>
</dbReference>
<dbReference type="InterPro" id="IPR003656">
    <property type="entry name" value="Znf_BED"/>
</dbReference>
<name>A0A9R1BBB0_TRITD</name>
<dbReference type="GO" id="GO:0005634">
    <property type="term" value="C:nucleus"/>
    <property type="evidence" value="ECO:0007669"/>
    <property type="project" value="UniProtKB-SubCell"/>
</dbReference>
<evidence type="ECO:0000256" key="4">
    <source>
        <dbReference type="ARBA" id="ARBA00022771"/>
    </source>
</evidence>
<reference evidence="13 14" key="1">
    <citation type="submission" date="2017-09" db="EMBL/GenBank/DDBJ databases">
        <authorList>
            <consortium name="International Durum Wheat Genome Sequencing Consortium (IDWGSC)"/>
            <person name="Milanesi L."/>
        </authorList>
    </citation>
    <scope>NUCLEOTIDE SEQUENCE [LARGE SCALE GENOMIC DNA]</scope>
    <source>
        <strain evidence="14">cv. Svevo</strain>
    </source>
</reference>
<protein>
    <recommendedName>
        <fullName evidence="12">BED-type domain-containing protein</fullName>
    </recommendedName>
</protein>
<dbReference type="SMART" id="SM00614">
    <property type="entry name" value="ZnF_BED"/>
    <property type="match status" value="1"/>
</dbReference>
<evidence type="ECO:0000313" key="13">
    <source>
        <dbReference type="EMBL" id="VAI58326.1"/>
    </source>
</evidence>